<name>A0A2A5T3G2_9GAMM</name>
<comment type="caution">
    <text evidence="1">The sequence shown here is derived from an EMBL/GenBank/DDBJ whole genome shotgun (WGS) entry which is preliminary data.</text>
</comment>
<reference evidence="2" key="1">
    <citation type="submission" date="2017-04" db="EMBL/GenBank/DDBJ databases">
        <title>Genome evolution of the luminous symbionts of deep sea anglerfish.</title>
        <authorList>
            <person name="Hendry T.A."/>
        </authorList>
    </citation>
    <scope>NUCLEOTIDE SEQUENCE [LARGE SCALE GENOMIC DNA]</scope>
</reference>
<sequence>MLTPLHQAHHHHVKQSVVIYIDEITHKGSGAFTMFKSLSWFACLLL</sequence>
<keyword evidence="2" id="KW-1185">Reference proteome</keyword>
<proteinExistence type="predicted"/>
<dbReference type="AlphaFoldDB" id="A0A2A5T3G2"/>
<dbReference type="EMBL" id="NBYY01000015">
    <property type="protein sequence ID" value="PCS22692.1"/>
    <property type="molecule type" value="Genomic_DNA"/>
</dbReference>
<gene>
    <name evidence="1" type="ORF">BTN49_1644</name>
</gene>
<dbReference type="Proteomes" id="UP000219020">
    <property type="component" value="Unassembled WGS sequence"/>
</dbReference>
<protein>
    <submittedName>
        <fullName evidence="1">Uncharacterized protein</fullName>
    </submittedName>
</protein>
<organism evidence="1 2">
    <name type="scientific">Candidatus Enterovibrio escicola</name>
    <dbReference type="NCBI Taxonomy" id="1927127"/>
    <lineage>
        <taxon>Bacteria</taxon>
        <taxon>Pseudomonadati</taxon>
        <taxon>Pseudomonadota</taxon>
        <taxon>Gammaproteobacteria</taxon>
        <taxon>Vibrionales</taxon>
        <taxon>Vibrionaceae</taxon>
        <taxon>Enterovibrio</taxon>
    </lineage>
</organism>
<evidence type="ECO:0000313" key="1">
    <source>
        <dbReference type="EMBL" id="PCS22692.1"/>
    </source>
</evidence>
<evidence type="ECO:0000313" key="2">
    <source>
        <dbReference type="Proteomes" id="UP000219020"/>
    </source>
</evidence>
<accession>A0A2A5T3G2</accession>